<dbReference type="Gene3D" id="3.40.50.10170">
    <property type="match status" value="1"/>
</dbReference>
<accession>I4D2Q5</accession>
<dbReference type="STRING" id="646529.Desaci_1039"/>
<keyword evidence="3" id="KW-1185">Reference proteome</keyword>
<dbReference type="Pfam" id="PF02645">
    <property type="entry name" value="DegV"/>
    <property type="match status" value="1"/>
</dbReference>
<reference evidence="2 3" key="1">
    <citation type="journal article" date="2012" name="J. Bacteriol.">
        <title>Complete genome sequences of Desulfosporosinus orientis DSM765T, Desulfosporosinus youngiae DSM17734T, Desulfosporosinus meridiei DSM13257T, and Desulfosporosinus acidiphilus DSM22704T.</title>
        <authorList>
            <person name="Pester M."/>
            <person name="Brambilla E."/>
            <person name="Alazard D."/>
            <person name="Rattei T."/>
            <person name="Weinmaier T."/>
            <person name="Han J."/>
            <person name="Lucas S."/>
            <person name="Lapidus A."/>
            <person name="Cheng J.F."/>
            <person name="Goodwin L."/>
            <person name="Pitluck S."/>
            <person name="Peters L."/>
            <person name="Ovchinnikova G."/>
            <person name="Teshima H."/>
            <person name="Detter J.C."/>
            <person name="Han C.S."/>
            <person name="Tapia R."/>
            <person name="Land M.L."/>
            <person name="Hauser L."/>
            <person name="Kyrpides N.C."/>
            <person name="Ivanova N.N."/>
            <person name="Pagani I."/>
            <person name="Huntmann M."/>
            <person name="Wei C.L."/>
            <person name="Davenport K.W."/>
            <person name="Daligault H."/>
            <person name="Chain P.S."/>
            <person name="Chen A."/>
            <person name="Mavromatis K."/>
            <person name="Markowitz V."/>
            <person name="Szeto E."/>
            <person name="Mikhailova N."/>
            <person name="Pati A."/>
            <person name="Wagner M."/>
            <person name="Woyke T."/>
            <person name="Ollivier B."/>
            <person name="Klenk H.P."/>
            <person name="Spring S."/>
            <person name="Loy A."/>
        </authorList>
    </citation>
    <scope>NUCLEOTIDE SEQUENCE [LARGE SCALE GENOMIC DNA]</scope>
    <source>
        <strain evidence="3">DSM 22704 / JCM 16185 / SJ4</strain>
    </source>
</reference>
<name>I4D2Q5_DESAJ</name>
<protein>
    <submittedName>
        <fullName evidence="2">EDD domain protein, DegV family</fullName>
    </submittedName>
</protein>
<dbReference type="InterPro" id="IPR003797">
    <property type="entry name" value="DegV"/>
</dbReference>
<dbReference type="InterPro" id="IPR050270">
    <property type="entry name" value="DegV_domain_contain"/>
</dbReference>
<dbReference type="AlphaFoldDB" id="I4D2Q5"/>
<keyword evidence="1" id="KW-0446">Lipid-binding</keyword>
<evidence type="ECO:0000256" key="1">
    <source>
        <dbReference type="ARBA" id="ARBA00023121"/>
    </source>
</evidence>
<sequence length="280" mass="31100">MKRIALVTDSTADLTEEIKKEFDIHVIPLKVSFGKEEFSDEELSSEEFYRRLSIEKELPKTSQPSPEMFGRLYSKLLEEYQEIISIHLSSALSGTYNAANLAKEKFKEKIHLVDSKTISLGMGLLMIEAARNIKDGYDSAWILKNLAKARKNIETLFTLNTLEYLQKGGRIGRVQGFVGSLLNLKPVIRVGDDGVYHTYAKAHSQKKSLECVVQAFQDLAKGRKQIRLAVAHGAAEQAGHYLQEALENVCQIQTTVFTQVGAVIGVHTGPGTVGAAIQFE</sequence>
<dbReference type="OrthoDB" id="9780216at2"/>
<dbReference type="SUPFAM" id="SSF82549">
    <property type="entry name" value="DAK1/DegV-like"/>
    <property type="match status" value="1"/>
</dbReference>
<dbReference type="PROSITE" id="PS51482">
    <property type="entry name" value="DEGV"/>
    <property type="match status" value="1"/>
</dbReference>
<dbReference type="KEGG" id="dai:Desaci_1039"/>
<dbReference type="eggNOG" id="COG1307">
    <property type="taxonomic scope" value="Bacteria"/>
</dbReference>
<dbReference type="NCBIfam" id="TIGR00762">
    <property type="entry name" value="DegV"/>
    <property type="match status" value="1"/>
</dbReference>
<dbReference type="InterPro" id="IPR043168">
    <property type="entry name" value="DegV_C"/>
</dbReference>
<dbReference type="PANTHER" id="PTHR33434:SF2">
    <property type="entry name" value="FATTY ACID-BINDING PROTEIN TM_1468"/>
    <property type="match status" value="1"/>
</dbReference>
<evidence type="ECO:0000313" key="3">
    <source>
        <dbReference type="Proteomes" id="UP000002892"/>
    </source>
</evidence>
<dbReference type="PANTHER" id="PTHR33434">
    <property type="entry name" value="DEGV DOMAIN-CONTAINING PROTEIN DR_1986-RELATED"/>
    <property type="match status" value="1"/>
</dbReference>
<gene>
    <name evidence="2" type="ordered locus">Desaci_1039</name>
</gene>
<organism evidence="2 3">
    <name type="scientific">Desulfosporosinus acidiphilus (strain DSM 22704 / JCM 16185 / SJ4)</name>
    <dbReference type="NCBI Taxonomy" id="646529"/>
    <lineage>
        <taxon>Bacteria</taxon>
        <taxon>Bacillati</taxon>
        <taxon>Bacillota</taxon>
        <taxon>Clostridia</taxon>
        <taxon>Eubacteriales</taxon>
        <taxon>Desulfitobacteriaceae</taxon>
        <taxon>Desulfosporosinus</taxon>
    </lineage>
</organism>
<dbReference type="Proteomes" id="UP000002892">
    <property type="component" value="Chromosome"/>
</dbReference>
<dbReference type="Gene3D" id="3.30.1180.10">
    <property type="match status" value="1"/>
</dbReference>
<dbReference type="HOGENOM" id="CLU_048251_4_3_9"/>
<evidence type="ECO:0000313" key="2">
    <source>
        <dbReference type="EMBL" id="AFM40079.1"/>
    </source>
</evidence>
<dbReference type="RefSeq" id="WP_014826087.1">
    <property type="nucleotide sequence ID" value="NC_018068.1"/>
</dbReference>
<dbReference type="EMBL" id="CP003639">
    <property type="protein sequence ID" value="AFM40079.1"/>
    <property type="molecule type" value="Genomic_DNA"/>
</dbReference>
<dbReference type="GO" id="GO:0008289">
    <property type="term" value="F:lipid binding"/>
    <property type="evidence" value="ECO:0007669"/>
    <property type="project" value="UniProtKB-KW"/>
</dbReference>
<proteinExistence type="predicted"/>